<dbReference type="GeneID" id="22897141"/>
<dbReference type="STRING" id="756982.G1XNI4"/>
<dbReference type="OrthoDB" id="1577640at2759"/>
<protein>
    <recommendedName>
        <fullName evidence="2">Nephrocystin 3-like N-terminal domain-containing protein</fullName>
    </recommendedName>
</protein>
<organism evidence="3 4">
    <name type="scientific">Arthrobotrys oligospora (strain ATCC 24927 / CBS 115.81 / DSM 1491)</name>
    <name type="common">Nematode-trapping fungus</name>
    <name type="synonym">Didymozoophaga oligospora</name>
    <dbReference type="NCBI Taxonomy" id="756982"/>
    <lineage>
        <taxon>Eukaryota</taxon>
        <taxon>Fungi</taxon>
        <taxon>Dikarya</taxon>
        <taxon>Ascomycota</taxon>
        <taxon>Pezizomycotina</taxon>
        <taxon>Orbiliomycetes</taxon>
        <taxon>Orbiliales</taxon>
        <taxon>Orbiliaceae</taxon>
        <taxon>Orbilia</taxon>
        <taxon>Orbilia oligospora</taxon>
    </lineage>
</organism>
<evidence type="ECO:0000259" key="2">
    <source>
        <dbReference type="Pfam" id="PF24883"/>
    </source>
</evidence>
<dbReference type="EMBL" id="ADOT01000263">
    <property type="protein sequence ID" value="EGX44901.1"/>
    <property type="molecule type" value="Genomic_DNA"/>
</dbReference>
<name>G1XNI4_ARTOA</name>
<accession>G1XNI4</accession>
<dbReference type="InterPro" id="IPR056884">
    <property type="entry name" value="NPHP3-like_N"/>
</dbReference>
<dbReference type="InParanoid" id="G1XNI4"/>
<keyword evidence="1" id="KW-0677">Repeat</keyword>
<dbReference type="SUPFAM" id="SSF53167">
    <property type="entry name" value="Purine and uridine phosphorylases"/>
    <property type="match status" value="1"/>
</dbReference>
<dbReference type="InterPro" id="IPR053137">
    <property type="entry name" value="NLR-like"/>
</dbReference>
<dbReference type="eggNOG" id="KOG4177">
    <property type="taxonomic scope" value="Eukaryota"/>
</dbReference>
<dbReference type="RefSeq" id="XP_011126046.1">
    <property type="nucleotide sequence ID" value="XM_011127744.1"/>
</dbReference>
<gene>
    <name evidence="3" type="ORF">AOL_s00173g2</name>
</gene>
<dbReference type="Gene3D" id="3.40.50.1580">
    <property type="entry name" value="Nucleoside phosphorylase domain"/>
    <property type="match status" value="1"/>
</dbReference>
<dbReference type="Pfam" id="PF24883">
    <property type="entry name" value="NPHP3_N"/>
    <property type="match status" value="2"/>
</dbReference>
<dbReference type="PANTHER" id="PTHR46082:SF11">
    <property type="entry name" value="AAA+ ATPASE DOMAIN-CONTAINING PROTEIN-RELATED"/>
    <property type="match status" value="1"/>
</dbReference>
<dbReference type="OMA" id="HAPHEES"/>
<dbReference type="HOGENOM" id="CLU_000288_34_13_1"/>
<proteinExistence type="predicted"/>
<dbReference type="Gene3D" id="3.40.50.300">
    <property type="entry name" value="P-loop containing nucleotide triphosphate hydrolases"/>
    <property type="match status" value="1"/>
</dbReference>
<sequence>MESEYTNDEYTIGWICALQEEFDVATAMFTEEHGLPQSLPKEDNNAYMLGQIGHHKVVMACLPVGRMGTNPAAVVADSMRRTFKSLRFGLLVGIGGGAPKPFVGKDVRLGDVVVSVPKGAYGGVVQYDFRKLEAGKNGFTHRGHLCSPPEKLLTNQSWGELSDEYEYPAVGDKLFQSDYIHDGSKAVGSGSFATDDCAHCDEGKLITGRKQRKDNIPVVHLGTIASGNFVIKDATVRDYIDECYDNTVLCFEMEAAGLMNTFPCPVVRGISDYADSHKNDGWRNRAIAAASVYAKALITIISPEDVVELPKVNKLMAELTLTVKGVSEDVAKVSEQVQEDREERDRKQILDWITSIDYDSQLSDIVKKSQECTGRWLLDSPEYQNWANGGKQILYCPGIPGAGKTVLTSIIIHDLLDRFSGTSGFGLALLRQLAGRCSPLPSEVKQLCSTNYSRKTRPREAEIVTTLRAITKLFTKSFIIVDALDECQKADGCRTKFLNILFDIQKEVCISILATSRSDGDISRFF</sequence>
<dbReference type="InterPro" id="IPR027417">
    <property type="entry name" value="P-loop_NTPase"/>
</dbReference>
<dbReference type="PANTHER" id="PTHR46082">
    <property type="entry name" value="ATP/GTP-BINDING PROTEIN-RELATED"/>
    <property type="match status" value="1"/>
</dbReference>
<dbReference type="AlphaFoldDB" id="G1XNI4"/>
<evidence type="ECO:0000313" key="4">
    <source>
        <dbReference type="Proteomes" id="UP000008784"/>
    </source>
</evidence>
<reference evidence="3 4" key="1">
    <citation type="journal article" date="2011" name="PLoS Pathog.">
        <title>Genomic and proteomic analyses of the fungus Arthrobotrys oligospora provide insights into nematode-trap formation.</title>
        <authorList>
            <person name="Yang J."/>
            <person name="Wang L."/>
            <person name="Ji X."/>
            <person name="Feng Y."/>
            <person name="Li X."/>
            <person name="Zou C."/>
            <person name="Xu J."/>
            <person name="Ren Y."/>
            <person name="Mi Q."/>
            <person name="Wu J."/>
            <person name="Liu S."/>
            <person name="Liu Y."/>
            <person name="Huang X."/>
            <person name="Wang H."/>
            <person name="Niu X."/>
            <person name="Li J."/>
            <person name="Liang L."/>
            <person name="Luo Y."/>
            <person name="Ji K."/>
            <person name="Zhou W."/>
            <person name="Yu Z."/>
            <person name="Li G."/>
            <person name="Liu Y."/>
            <person name="Li L."/>
            <person name="Qiao M."/>
            <person name="Feng L."/>
            <person name="Zhang K.-Q."/>
        </authorList>
    </citation>
    <scope>NUCLEOTIDE SEQUENCE [LARGE SCALE GENOMIC DNA]</scope>
    <source>
        <strain evidence="4">ATCC 24927 / CBS 115.81 / DSM 1491</strain>
    </source>
</reference>
<dbReference type="GO" id="GO:0003824">
    <property type="term" value="F:catalytic activity"/>
    <property type="evidence" value="ECO:0007669"/>
    <property type="project" value="InterPro"/>
</dbReference>
<dbReference type="Proteomes" id="UP000008784">
    <property type="component" value="Unassembled WGS sequence"/>
</dbReference>
<evidence type="ECO:0000313" key="3">
    <source>
        <dbReference type="EMBL" id="EGX44901.1"/>
    </source>
</evidence>
<dbReference type="GO" id="GO:0009116">
    <property type="term" value="P:nucleoside metabolic process"/>
    <property type="evidence" value="ECO:0007669"/>
    <property type="project" value="InterPro"/>
</dbReference>
<evidence type="ECO:0000256" key="1">
    <source>
        <dbReference type="ARBA" id="ARBA00022737"/>
    </source>
</evidence>
<comment type="caution">
    <text evidence="3">The sequence shown here is derived from an EMBL/GenBank/DDBJ whole genome shotgun (WGS) entry which is preliminary data.</text>
</comment>
<keyword evidence="4" id="KW-1185">Reference proteome</keyword>
<feature type="domain" description="Nephrocystin 3-like N-terminal" evidence="2">
    <location>
        <begin position="373"/>
        <end position="418"/>
    </location>
</feature>
<feature type="domain" description="Nephrocystin 3-like N-terminal" evidence="2">
    <location>
        <begin position="428"/>
        <end position="517"/>
    </location>
</feature>
<dbReference type="InterPro" id="IPR035994">
    <property type="entry name" value="Nucleoside_phosphorylase_sf"/>
</dbReference>